<evidence type="ECO:0000256" key="1">
    <source>
        <dbReference type="SAM" id="MobiDB-lite"/>
    </source>
</evidence>
<dbReference type="RefSeq" id="WP_173769251.1">
    <property type="nucleotide sequence ID" value="NZ_JAAITS010000004.1"/>
</dbReference>
<evidence type="ECO:0000313" key="2">
    <source>
        <dbReference type="EMBL" id="NSG84262.1"/>
    </source>
</evidence>
<comment type="caution">
    <text evidence="2">The sequence shown here is derived from an EMBL/GenBank/DDBJ whole genome shotgun (WGS) entry which is preliminary data.</text>
</comment>
<evidence type="ECO:0000313" key="3">
    <source>
        <dbReference type="Proteomes" id="UP001644719"/>
    </source>
</evidence>
<protein>
    <submittedName>
        <fullName evidence="2">Uncharacterized protein</fullName>
    </submittedName>
</protein>
<proteinExistence type="predicted"/>
<gene>
    <name evidence="2" type="ORF">G5B17_02160</name>
</gene>
<accession>A0ABX2H2K4</accession>
<feature type="compositionally biased region" description="Basic and acidic residues" evidence="1">
    <location>
        <begin position="326"/>
        <end position="337"/>
    </location>
</feature>
<reference evidence="2 3" key="1">
    <citation type="journal article" date="2020" name="Cell Host Microbe">
        <title>Functional and Genomic Variation between Human-Derived Isolates of Lachnospiraceae Reveals Inter- and Intra-Species Diversity.</title>
        <authorList>
            <person name="Sorbara M.T."/>
            <person name="Littmann E.R."/>
            <person name="Fontana E."/>
            <person name="Moody T.U."/>
            <person name="Kohout C.E."/>
            <person name="Gjonbalaj M."/>
            <person name="Eaton V."/>
            <person name="Seok R."/>
            <person name="Leiner I.M."/>
            <person name="Pamer E.G."/>
        </authorList>
    </citation>
    <scope>NUCLEOTIDE SEQUENCE [LARGE SCALE GENOMIC DNA]</scope>
    <source>
        <strain evidence="2 3">MSK.17.74</strain>
    </source>
</reference>
<feature type="region of interest" description="Disordered" evidence="1">
    <location>
        <begin position="326"/>
        <end position="350"/>
    </location>
</feature>
<sequence>MANLRQAKTDAELRTMTITNVKKAYSNLAEDYNRLLDLEFIYCPHCGKWKSIKASNFYSSNDTVDGIEHFACKECILNMCTDKNKDGSRSDNKEKTINTFRKLDWCFIEDDYDKQLVKTTEAVNEKVRSTAAQQLIVMVQSLPQYNGKNFSNSEFNDSTDGSLSYKRKPRKEIVKLFGSGLSNEDYLYLQDQYDDWCERTQVDSKSQQTYIVRICFKLLDIWKAQKSSKDTTKLDESLNKLMDAANLQPRQNVGNAATDALTFSQLIEKWEQEKPIPEPDPEFKDCDGIGKYIRVWFKGALSHALGLEGGYSKEYEDYVSQYAVTKPEEQDLDEKSESIYSQIFGDESQK</sequence>
<name>A0ABX2H2K4_9FIRM</name>
<dbReference type="Proteomes" id="UP001644719">
    <property type="component" value="Unassembled WGS sequence"/>
</dbReference>
<keyword evidence="3" id="KW-1185">Reference proteome</keyword>
<dbReference type="EMBL" id="JAAITS010000004">
    <property type="protein sequence ID" value="NSG84262.1"/>
    <property type="molecule type" value="Genomic_DNA"/>
</dbReference>
<organism evidence="2 3">
    <name type="scientific">Blautia faecis</name>
    <dbReference type="NCBI Taxonomy" id="871665"/>
    <lineage>
        <taxon>Bacteria</taxon>
        <taxon>Bacillati</taxon>
        <taxon>Bacillota</taxon>
        <taxon>Clostridia</taxon>
        <taxon>Lachnospirales</taxon>
        <taxon>Lachnospiraceae</taxon>
        <taxon>Blautia</taxon>
    </lineage>
</organism>